<dbReference type="PANTHER" id="PTHR32319:SF0">
    <property type="entry name" value="BACTERIAL HEMOLYSIN-LIKE PROTEIN"/>
    <property type="match status" value="1"/>
</dbReference>
<dbReference type="InterPro" id="IPR047048">
    <property type="entry name" value="TlyA"/>
</dbReference>
<dbReference type="GO" id="GO:0032259">
    <property type="term" value="P:methylation"/>
    <property type="evidence" value="ECO:0007669"/>
    <property type="project" value="UniProtKB-KW"/>
</dbReference>
<dbReference type="Gene3D" id="3.10.290.10">
    <property type="entry name" value="RNA-binding S4 domain"/>
    <property type="match status" value="1"/>
</dbReference>
<evidence type="ECO:0000259" key="4">
    <source>
        <dbReference type="SMART" id="SM00363"/>
    </source>
</evidence>
<comment type="similarity">
    <text evidence="2">Belongs to the TlyA family.</text>
</comment>
<evidence type="ECO:0000313" key="5">
    <source>
        <dbReference type="EMBL" id="AXK61150.1"/>
    </source>
</evidence>
<dbReference type="InterPro" id="IPR004538">
    <property type="entry name" value="Hemolysin_A/TlyA"/>
</dbReference>
<name>A0A345ZCY3_9BACT</name>
<dbReference type="GO" id="GO:0008168">
    <property type="term" value="F:methyltransferase activity"/>
    <property type="evidence" value="ECO:0007669"/>
    <property type="project" value="UniProtKB-KW"/>
</dbReference>
<reference evidence="5 6" key="1">
    <citation type="submission" date="2017-12" db="EMBL/GenBank/DDBJ databases">
        <title>Chromulinavorax destructans is a abundant pathogen of dominant heterotrophic picoflagllates.</title>
        <authorList>
            <person name="Deeg C.M."/>
            <person name="Zimmer M."/>
            <person name="Suttle C.A."/>
        </authorList>
    </citation>
    <scope>NUCLEOTIDE SEQUENCE [LARGE SCALE GENOMIC DNA]</scope>
    <source>
        <strain evidence="5 6">SeV1</strain>
    </source>
</reference>
<dbReference type="SUPFAM" id="SSF53335">
    <property type="entry name" value="S-adenosyl-L-methionine-dependent methyltransferases"/>
    <property type="match status" value="1"/>
</dbReference>
<dbReference type="PIRSF" id="PIRSF005578">
    <property type="entry name" value="TlyA"/>
    <property type="match status" value="1"/>
</dbReference>
<dbReference type="InterPro" id="IPR002942">
    <property type="entry name" value="S4_RNA-bd"/>
</dbReference>
<evidence type="ECO:0000313" key="6">
    <source>
        <dbReference type="Proteomes" id="UP000254834"/>
    </source>
</evidence>
<proteinExistence type="inferred from homology"/>
<dbReference type="Pfam" id="PF01479">
    <property type="entry name" value="S4"/>
    <property type="match status" value="1"/>
</dbReference>
<dbReference type="Pfam" id="PF01728">
    <property type="entry name" value="FtsJ"/>
    <property type="match status" value="1"/>
</dbReference>
<dbReference type="KEGG" id="cdes:C0J27_05465"/>
<evidence type="ECO:0000256" key="2">
    <source>
        <dbReference type="ARBA" id="ARBA00029460"/>
    </source>
</evidence>
<dbReference type="NCBIfam" id="TIGR00478">
    <property type="entry name" value="tly"/>
    <property type="match status" value="1"/>
</dbReference>
<dbReference type="InterPro" id="IPR029063">
    <property type="entry name" value="SAM-dependent_MTases_sf"/>
</dbReference>
<sequence length="250" mass="27208">MELLENQVSRERLDVVIHKQRPDLSRSLIQSWIKNGMVTIAGKVIIKPGQLVDQAVAFTLQLDQPEYVSRSGAKLNQALQAFNVDVAGLTALDVGLSTGGFTDCLLQHHAAKVFGVDVGTKQVHPKIAADNRVVVMEQTDIRNCLGKIDPVDFIAIDVSFISVVKIIDVVAQLLKTQGKMIILIKPQFETVKKSLARGGIVKNTVLRKQIVQDVIAAIEHAGFKLQGCVESLTIGGDGNVEYLVCFSKGK</sequence>
<dbReference type="AlphaFoldDB" id="A0A345ZCY3"/>
<keyword evidence="5" id="KW-0808">Transferase</keyword>
<dbReference type="SMART" id="SM00363">
    <property type="entry name" value="S4"/>
    <property type="match status" value="1"/>
</dbReference>
<dbReference type="SUPFAM" id="SSF55174">
    <property type="entry name" value="Alpha-L RNA-binding motif"/>
    <property type="match status" value="1"/>
</dbReference>
<keyword evidence="5" id="KW-0489">Methyltransferase</keyword>
<dbReference type="EMBL" id="CP025544">
    <property type="protein sequence ID" value="AXK61150.1"/>
    <property type="molecule type" value="Genomic_DNA"/>
</dbReference>
<keyword evidence="6" id="KW-1185">Reference proteome</keyword>
<dbReference type="OrthoDB" id="9784736at2"/>
<dbReference type="PROSITE" id="PS50889">
    <property type="entry name" value="S4"/>
    <property type="match status" value="1"/>
</dbReference>
<dbReference type="Gene3D" id="3.40.50.150">
    <property type="entry name" value="Vaccinia Virus protein VP39"/>
    <property type="match status" value="1"/>
</dbReference>
<dbReference type="PANTHER" id="PTHR32319">
    <property type="entry name" value="BACTERIAL HEMOLYSIN-LIKE PROTEIN"/>
    <property type="match status" value="1"/>
</dbReference>
<feature type="domain" description="RNA-binding S4" evidence="4">
    <location>
        <begin position="11"/>
        <end position="76"/>
    </location>
</feature>
<protein>
    <submittedName>
        <fullName evidence="5">TlyA family rRNA (Cytidine-2'-O)-methyltransferase</fullName>
    </submittedName>
</protein>
<organism evidence="5 6">
    <name type="scientific">Candidatus Chromulinivorax destructor</name>
    <dbReference type="NCBI Taxonomy" id="2066483"/>
    <lineage>
        <taxon>Bacteria</taxon>
        <taxon>Candidatus Babelota</taxon>
        <taxon>Candidatus Babeliae</taxon>
        <taxon>Candidatus Babeliales</taxon>
        <taxon>Candidatus Chromulinivoraceae</taxon>
        <taxon>Candidatus Chromulinivorax</taxon>
    </lineage>
</organism>
<dbReference type="CDD" id="cd00165">
    <property type="entry name" value="S4"/>
    <property type="match status" value="1"/>
</dbReference>
<dbReference type="GO" id="GO:0003723">
    <property type="term" value="F:RNA binding"/>
    <property type="evidence" value="ECO:0007669"/>
    <property type="project" value="UniProtKB-KW"/>
</dbReference>
<keyword evidence="1 3" id="KW-0694">RNA-binding</keyword>
<evidence type="ECO:0000256" key="3">
    <source>
        <dbReference type="PROSITE-ProRule" id="PRU00182"/>
    </source>
</evidence>
<dbReference type="InterPro" id="IPR002877">
    <property type="entry name" value="RNA_MeTrfase_FtsJ_dom"/>
</dbReference>
<accession>A0A345ZCY3</accession>
<dbReference type="InterPro" id="IPR036986">
    <property type="entry name" value="S4_RNA-bd_sf"/>
</dbReference>
<gene>
    <name evidence="5" type="ORF">C0J27_05465</name>
</gene>
<evidence type="ECO:0000256" key="1">
    <source>
        <dbReference type="ARBA" id="ARBA00022884"/>
    </source>
</evidence>
<dbReference type="Proteomes" id="UP000254834">
    <property type="component" value="Chromosome"/>
</dbReference>